<dbReference type="EMBL" id="JBHMCT010000016">
    <property type="protein sequence ID" value="MFB9557599.1"/>
    <property type="molecule type" value="Genomic_DNA"/>
</dbReference>
<dbReference type="RefSeq" id="WP_345485329.1">
    <property type="nucleotide sequence ID" value="NZ_BAAAWU010000001.1"/>
</dbReference>
<gene>
    <name evidence="1" type="ORF">ACFFTP_25865</name>
</gene>
<sequence length="303" mass="34041">MADRPARTTPPRPLDVAALFPEAACYRREAVRLHPRAGRPGVRESSMGGPLLWPAQEPWPACADDHPRTAFAPPRDAAGPLPLVPVLQLFAGDVPGLPFPPGTDVLQLLWCPFDHEPRYAPRPERYWRAAAEVTEVLPAPPRPAGAPEDYVPEPCVLHPERVAEYPSWDLPEEVYEALEERFEEVEEETGWSYWSHLSVAPGVKAGGFPTWTQDPHWPDCEGCGRRMEHLLTVSSREFDGESWRSWVPREDVPRTGTVLDLPHEERRRVQGAHGLMLGDMGGVYVFECRTCPGRPFAYHHDCS</sequence>
<dbReference type="Proteomes" id="UP001589716">
    <property type="component" value="Unassembled WGS sequence"/>
</dbReference>
<dbReference type="InterPro" id="IPR035948">
    <property type="entry name" value="YwqG-like_sf"/>
</dbReference>
<organism evidence="1 2">
    <name type="scientific">Streptomyces roseoviridis</name>
    <dbReference type="NCBI Taxonomy" id="67361"/>
    <lineage>
        <taxon>Bacteria</taxon>
        <taxon>Bacillati</taxon>
        <taxon>Actinomycetota</taxon>
        <taxon>Actinomycetes</taxon>
        <taxon>Kitasatosporales</taxon>
        <taxon>Streptomycetaceae</taxon>
        <taxon>Streptomyces</taxon>
    </lineage>
</organism>
<dbReference type="Gene3D" id="2.30.320.10">
    <property type="entry name" value="YwqG-like"/>
    <property type="match status" value="1"/>
</dbReference>
<name>A0ABV5QVQ0_9ACTN</name>
<comment type="caution">
    <text evidence="1">The sequence shown here is derived from an EMBL/GenBank/DDBJ whole genome shotgun (WGS) entry which is preliminary data.</text>
</comment>
<keyword evidence="2" id="KW-1185">Reference proteome</keyword>
<protein>
    <submittedName>
        <fullName evidence="1">DUF1963 domain-containing protein</fullName>
    </submittedName>
</protein>
<evidence type="ECO:0000313" key="2">
    <source>
        <dbReference type="Proteomes" id="UP001589716"/>
    </source>
</evidence>
<accession>A0ABV5QVQ0</accession>
<dbReference type="SUPFAM" id="SSF103032">
    <property type="entry name" value="Hypothetical protein YwqG"/>
    <property type="match status" value="1"/>
</dbReference>
<evidence type="ECO:0000313" key="1">
    <source>
        <dbReference type="EMBL" id="MFB9557599.1"/>
    </source>
</evidence>
<proteinExistence type="predicted"/>
<reference evidence="1 2" key="1">
    <citation type="submission" date="2024-09" db="EMBL/GenBank/DDBJ databases">
        <authorList>
            <person name="Sun Q."/>
            <person name="Mori K."/>
        </authorList>
    </citation>
    <scope>NUCLEOTIDE SEQUENCE [LARGE SCALE GENOMIC DNA]</scope>
    <source>
        <strain evidence="1 2">JCM 4414</strain>
    </source>
</reference>